<protein>
    <submittedName>
        <fullName evidence="2">Lipoprotein</fullName>
    </submittedName>
</protein>
<name>A0A447Z2H9_9STRE</name>
<keyword evidence="1" id="KW-0732">Signal</keyword>
<dbReference type="Proteomes" id="UP000270025">
    <property type="component" value="Chromosome"/>
</dbReference>
<keyword evidence="3" id="KW-1185">Reference proteome</keyword>
<dbReference type="AlphaFoldDB" id="A0A447Z2H9"/>
<organism evidence="2 3">
    <name type="scientific">Streptococcus viridans</name>
    <dbReference type="NCBI Taxonomy" id="78535"/>
    <lineage>
        <taxon>Bacteria</taxon>
        <taxon>Bacillati</taxon>
        <taxon>Bacillota</taxon>
        <taxon>Bacilli</taxon>
        <taxon>Lactobacillales</taxon>
        <taxon>Streptococcaceae</taxon>
        <taxon>Streptococcus</taxon>
    </lineage>
</organism>
<dbReference type="KEGG" id="svf:NCTC3166_00272"/>
<dbReference type="EMBL" id="LR134266">
    <property type="protein sequence ID" value="VED66488.1"/>
    <property type="molecule type" value="Genomic_DNA"/>
</dbReference>
<evidence type="ECO:0000313" key="2">
    <source>
        <dbReference type="EMBL" id="VED66488.1"/>
    </source>
</evidence>
<evidence type="ECO:0000256" key="1">
    <source>
        <dbReference type="SAM" id="SignalP"/>
    </source>
</evidence>
<keyword evidence="2" id="KW-0449">Lipoprotein</keyword>
<sequence>MNKIMTLLFLMILSLPLVACSNQSNQTLDGEYYWVNESRNERAFTISGNKGTLDSSVADNFVIDQKNETIELMGSQMLNHTTSYTYKDGVFTVDISGVERDYYKKDSEAYKKALKELDDD</sequence>
<accession>A0A447Z2H9</accession>
<feature type="chain" id="PRO_5039465883" evidence="1">
    <location>
        <begin position="20"/>
        <end position="120"/>
    </location>
</feature>
<dbReference type="RefSeq" id="WP_126403698.1">
    <property type="nucleotide sequence ID" value="NZ_LR134266.1"/>
</dbReference>
<evidence type="ECO:0000313" key="3">
    <source>
        <dbReference type="Proteomes" id="UP000270025"/>
    </source>
</evidence>
<reference evidence="2 3" key="1">
    <citation type="submission" date="2018-12" db="EMBL/GenBank/DDBJ databases">
        <authorList>
            <consortium name="Pathogen Informatics"/>
        </authorList>
    </citation>
    <scope>NUCLEOTIDE SEQUENCE [LARGE SCALE GENOMIC DNA]</scope>
    <source>
        <strain evidence="2 3">NCTC3166</strain>
    </source>
</reference>
<feature type="signal peptide" evidence="1">
    <location>
        <begin position="1"/>
        <end position="19"/>
    </location>
</feature>
<proteinExistence type="predicted"/>
<gene>
    <name evidence="2" type="ORF">NCTC3166_00272</name>
</gene>